<reference evidence="1 2" key="1">
    <citation type="journal article" date="2020" name="Front. Microbiol.">
        <title>Single-cell genomics of novel Actinobacteria with the Wood-Ljungdahl pathway discovered in a serpentinizing system.</title>
        <authorList>
            <person name="Merino N."/>
            <person name="Kawai M."/>
            <person name="Boyd E.S."/>
            <person name="Colman D.R."/>
            <person name="McGlynn S.E."/>
            <person name="Nealson K.H."/>
            <person name="Kurokawa K."/>
            <person name="Hongoh Y."/>
        </authorList>
    </citation>
    <scope>NUCLEOTIDE SEQUENCE [LARGE SCALE GENOMIC DNA]</scope>
    <source>
        <strain evidence="1 2">S06</strain>
    </source>
</reference>
<name>A0A6V8NLF5_9ACTN</name>
<dbReference type="RefSeq" id="WP_176226323.1">
    <property type="nucleotide sequence ID" value="NZ_BLRV01000024.1"/>
</dbReference>
<evidence type="ECO:0000313" key="2">
    <source>
        <dbReference type="Proteomes" id="UP000580051"/>
    </source>
</evidence>
<dbReference type="Proteomes" id="UP000580051">
    <property type="component" value="Unassembled WGS sequence"/>
</dbReference>
<accession>A0A6V8NLF5</accession>
<comment type="caution">
    <text evidence="1">The sequence shown here is derived from an EMBL/GenBank/DDBJ whole genome shotgun (WGS) entry which is preliminary data.</text>
</comment>
<dbReference type="AlphaFoldDB" id="A0A6V8NLF5"/>
<dbReference type="EMBL" id="BLRV01000024">
    <property type="protein sequence ID" value="GFP21189.1"/>
    <property type="molecule type" value="Genomic_DNA"/>
</dbReference>
<evidence type="ECO:0000313" key="1">
    <source>
        <dbReference type="EMBL" id="GFP21189.1"/>
    </source>
</evidence>
<organism evidence="1 2">
    <name type="scientific">Candidatus Hakubella thermalkaliphila</name>
    <dbReference type="NCBI Taxonomy" id="2754717"/>
    <lineage>
        <taxon>Bacteria</taxon>
        <taxon>Bacillati</taxon>
        <taxon>Actinomycetota</taxon>
        <taxon>Actinomycetota incertae sedis</taxon>
        <taxon>Candidatus Hakubellales</taxon>
        <taxon>Candidatus Hakubellaceae</taxon>
        <taxon>Candidatus Hakubella</taxon>
    </lineage>
</organism>
<proteinExistence type="predicted"/>
<gene>
    <name evidence="1" type="ORF">HKBW3S06_00415</name>
</gene>
<protein>
    <submittedName>
        <fullName evidence="1">Uncharacterized protein</fullName>
    </submittedName>
</protein>
<sequence>MNPNREEQNMLLGFSALYETSTHDGYLGAILITDLQGIPQEFRCTHLVKPTTIQKPLYGNTLEPYIGVNLCGIPLIESIQSKPSLIVVHKEFLLGVRITSPCPVIFVRRAGEAIDIKTSGSSETTLRRGRIDCSTGRFQPIIFVPHPDFDDDITSAREILEKIFSYLDPIEPFERMAKAIEVLGKQDKRFQ</sequence>